<proteinExistence type="predicted"/>
<evidence type="ECO:0000313" key="2">
    <source>
        <dbReference type="Proteomes" id="UP000603453"/>
    </source>
</evidence>
<sequence>MSFSSKNETNLSKEQISLDYNSWSKLDETTFSFNSICPTTETIPSTPNNSGEFIIKPSPVELVRPFLRCTEKNSDLIEITHIKETQLLLNALQSFNAGKEEGTEYCGRLKTFRRYLDRSYLETLWRMGSHGRNAILNEDKDQLIRVELQNLPFLPLQSLKYEMEIRLRFFGDILDLGVF</sequence>
<gene>
    <name evidence="1" type="ORF">INT47_008121</name>
</gene>
<keyword evidence="2" id="KW-1185">Reference proteome</keyword>
<dbReference type="OrthoDB" id="2274747at2759"/>
<dbReference type="EMBL" id="JAEPRD010000064">
    <property type="protein sequence ID" value="KAG2202149.1"/>
    <property type="molecule type" value="Genomic_DNA"/>
</dbReference>
<dbReference type="Proteomes" id="UP000603453">
    <property type="component" value="Unassembled WGS sequence"/>
</dbReference>
<name>A0A8H7V5I7_9FUNG</name>
<comment type="caution">
    <text evidence="1">The sequence shown here is derived from an EMBL/GenBank/DDBJ whole genome shotgun (WGS) entry which is preliminary data.</text>
</comment>
<reference evidence="1" key="1">
    <citation type="submission" date="2020-12" db="EMBL/GenBank/DDBJ databases">
        <title>Metabolic potential, ecology and presence of endohyphal bacteria is reflected in genomic diversity of Mucoromycotina.</title>
        <authorList>
            <person name="Muszewska A."/>
            <person name="Okrasinska A."/>
            <person name="Steczkiewicz K."/>
            <person name="Drgas O."/>
            <person name="Orlowska M."/>
            <person name="Perlinska-Lenart U."/>
            <person name="Aleksandrzak-Piekarczyk T."/>
            <person name="Szatraj K."/>
            <person name="Zielenkiewicz U."/>
            <person name="Pilsyk S."/>
            <person name="Malc E."/>
            <person name="Mieczkowski P."/>
            <person name="Kruszewska J.S."/>
            <person name="Biernat P."/>
            <person name="Pawlowska J."/>
        </authorList>
    </citation>
    <scope>NUCLEOTIDE SEQUENCE</scope>
    <source>
        <strain evidence="1">WA0000017839</strain>
    </source>
</reference>
<accession>A0A8H7V5I7</accession>
<organism evidence="1 2">
    <name type="scientific">Mucor saturninus</name>
    <dbReference type="NCBI Taxonomy" id="64648"/>
    <lineage>
        <taxon>Eukaryota</taxon>
        <taxon>Fungi</taxon>
        <taxon>Fungi incertae sedis</taxon>
        <taxon>Mucoromycota</taxon>
        <taxon>Mucoromycotina</taxon>
        <taxon>Mucoromycetes</taxon>
        <taxon>Mucorales</taxon>
        <taxon>Mucorineae</taxon>
        <taxon>Mucoraceae</taxon>
        <taxon>Mucor</taxon>
    </lineage>
</organism>
<protein>
    <submittedName>
        <fullName evidence="1">Uncharacterized protein</fullName>
    </submittedName>
</protein>
<evidence type="ECO:0000313" key="1">
    <source>
        <dbReference type="EMBL" id="KAG2202149.1"/>
    </source>
</evidence>
<dbReference type="AlphaFoldDB" id="A0A8H7V5I7"/>